<dbReference type="GO" id="GO:0051301">
    <property type="term" value="P:cell division"/>
    <property type="evidence" value="ECO:0007669"/>
    <property type="project" value="UniProtKB-KW"/>
</dbReference>
<dbReference type="GO" id="GO:0071555">
    <property type="term" value="P:cell wall organization"/>
    <property type="evidence" value="ECO:0007669"/>
    <property type="project" value="UniProtKB-KW"/>
</dbReference>
<dbReference type="SUPFAM" id="SSF53244">
    <property type="entry name" value="MurD-like peptide ligases, peptide-binding domain"/>
    <property type="match status" value="1"/>
</dbReference>
<dbReference type="EC" id="6.3.2.13" evidence="16"/>
<dbReference type="GO" id="GO:0004326">
    <property type="term" value="F:tetrahydrofolylpolyglutamate synthase activity"/>
    <property type="evidence" value="ECO:0007669"/>
    <property type="project" value="InterPro"/>
</dbReference>
<evidence type="ECO:0000256" key="8">
    <source>
        <dbReference type="ARBA" id="ARBA00022960"/>
    </source>
</evidence>
<keyword evidence="9 12" id="KW-0573">Peptidoglycan synthesis</keyword>
<accession>A0A3M7TSQ0</accession>
<keyword evidence="3" id="KW-0963">Cytoplasm</keyword>
<dbReference type="InterPro" id="IPR036565">
    <property type="entry name" value="Mur-like_cat_sf"/>
</dbReference>
<dbReference type="PANTHER" id="PTHR23135:SF4">
    <property type="entry name" value="UDP-N-ACETYLMURAMOYL-L-ALANYL-D-GLUTAMATE--2,6-DIAMINOPIMELATE LIGASE MURE HOMOLOG, CHLOROPLASTIC"/>
    <property type="match status" value="1"/>
</dbReference>
<comment type="subcellular location">
    <subcellularLocation>
        <location evidence="12">Cytoplasm</location>
    </subcellularLocation>
</comment>
<keyword evidence="7" id="KW-0067">ATP-binding</keyword>
<dbReference type="EMBL" id="RHIB01000001">
    <property type="protein sequence ID" value="RNA68463.1"/>
    <property type="molecule type" value="Genomic_DNA"/>
</dbReference>
<dbReference type="InterPro" id="IPR004101">
    <property type="entry name" value="Mur_ligase_C"/>
</dbReference>
<evidence type="ECO:0000313" key="16">
    <source>
        <dbReference type="EMBL" id="RNA68463.1"/>
    </source>
</evidence>
<dbReference type="UniPathway" id="UPA00219"/>
<dbReference type="NCBIfam" id="NF001126">
    <property type="entry name" value="PRK00139.1-4"/>
    <property type="match status" value="1"/>
</dbReference>
<feature type="domain" description="Mur ligase C-terminal" evidence="14">
    <location>
        <begin position="339"/>
        <end position="465"/>
    </location>
</feature>
<evidence type="ECO:0000256" key="12">
    <source>
        <dbReference type="RuleBase" id="RU004135"/>
    </source>
</evidence>
<dbReference type="InterPro" id="IPR036615">
    <property type="entry name" value="Mur_ligase_C_dom_sf"/>
</dbReference>
<dbReference type="GO" id="GO:0009252">
    <property type="term" value="P:peptidoglycan biosynthetic process"/>
    <property type="evidence" value="ECO:0007669"/>
    <property type="project" value="UniProtKB-UniPathway"/>
</dbReference>
<keyword evidence="5 12" id="KW-0132">Cell division</keyword>
<keyword evidence="6" id="KW-0547">Nucleotide-binding</keyword>
<dbReference type="Pfam" id="PF01225">
    <property type="entry name" value="Mur_ligase"/>
    <property type="match status" value="1"/>
</dbReference>
<dbReference type="Pfam" id="PF08245">
    <property type="entry name" value="Mur_ligase_M"/>
    <property type="match status" value="1"/>
</dbReference>
<proteinExistence type="inferred from homology"/>
<protein>
    <submittedName>
        <fullName evidence="16">UDP-N-acetylmuramoyl-L-alanyl-D-glutamate--2, 6-diaminopimelate ligase</fullName>
        <ecNumber evidence="16">6.3.2.13</ecNumber>
    </submittedName>
</protein>
<dbReference type="SUPFAM" id="SSF53623">
    <property type="entry name" value="MurD-like peptide ligases, catalytic domain"/>
    <property type="match status" value="1"/>
</dbReference>
<gene>
    <name evidence="16" type="ORF">EBO34_00350</name>
</gene>
<comment type="caution">
    <text evidence="16">The sequence shown here is derived from an EMBL/GenBank/DDBJ whole genome shotgun (WGS) entry which is preliminary data.</text>
</comment>
<evidence type="ECO:0000256" key="1">
    <source>
        <dbReference type="ARBA" id="ARBA00004752"/>
    </source>
</evidence>
<dbReference type="PANTHER" id="PTHR23135">
    <property type="entry name" value="MUR LIGASE FAMILY MEMBER"/>
    <property type="match status" value="1"/>
</dbReference>
<evidence type="ECO:0000256" key="6">
    <source>
        <dbReference type="ARBA" id="ARBA00022741"/>
    </source>
</evidence>
<dbReference type="AlphaFoldDB" id="A0A3M7TSQ0"/>
<dbReference type="PROSITE" id="PS01011">
    <property type="entry name" value="FOLYLPOLYGLU_SYNT_1"/>
    <property type="match status" value="1"/>
</dbReference>
<evidence type="ECO:0000256" key="11">
    <source>
        <dbReference type="ARBA" id="ARBA00023316"/>
    </source>
</evidence>
<dbReference type="SUPFAM" id="SSF63418">
    <property type="entry name" value="MurE/MurF N-terminal domain"/>
    <property type="match status" value="1"/>
</dbReference>
<feature type="domain" description="Mur ligase central" evidence="15">
    <location>
        <begin position="116"/>
        <end position="316"/>
    </location>
</feature>
<evidence type="ECO:0000256" key="2">
    <source>
        <dbReference type="ARBA" id="ARBA00005898"/>
    </source>
</evidence>
<dbReference type="Gene3D" id="3.90.190.20">
    <property type="entry name" value="Mur ligase, C-terminal domain"/>
    <property type="match status" value="1"/>
</dbReference>
<dbReference type="Gene3D" id="3.40.1390.10">
    <property type="entry name" value="MurE/MurF, N-terminal domain"/>
    <property type="match status" value="1"/>
</dbReference>
<dbReference type="InterPro" id="IPR035911">
    <property type="entry name" value="MurE/MurF_N"/>
</dbReference>
<dbReference type="GO" id="GO:0005737">
    <property type="term" value="C:cytoplasm"/>
    <property type="evidence" value="ECO:0007669"/>
    <property type="project" value="UniProtKB-SubCell"/>
</dbReference>
<dbReference type="Pfam" id="PF02875">
    <property type="entry name" value="Mur_ligase_C"/>
    <property type="match status" value="1"/>
</dbReference>
<dbReference type="InterPro" id="IPR018109">
    <property type="entry name" value="Folylpolyglutamate_synth_CS"/>
</dbReference>
<reference evidence="16 17" key="1">
    <citation type="submission" date="2018-10" db="EMBL/GenBank/DDBJ databases">
        <title>Bacillus Keqinensis sp. nov., a moderately halophilic bacterium isolated from a saline-alkaline lake.</title>
        <authorList>
            <person name="Wang H."/>
        </authorList>
    </citation>
    <scope>NUCLEOTIDE SEQUENCE [LARGE SCALE GENOMIC DNA]</scope>
    <source>
        <strain evidence="16 17">KQ-3</strain>
    </source>
</reference>
<keyword evidence="10 12" id="KW-0131">Cell cycle</keyword>
<evidence type="ECO:0000256" key="3">
    <source>
        <dbReference type="ARBA" id="ARBA00022490"/>
    </source>
</evidence>
<keyword evidence="11 12" id="KW-0961">Cell wall biogenesis/degradation</keyword>
<evidence type="ECO:0000259" key="13">
    <source>
        <dbReference type="Pfam" id="PF01225"/>
    </source>
</evidence>
<evidence type="ECO:0000313" key="17">
    <source>
        <dbReference type="Proteomes" id="UP000278746"/>
    </source>
</evidence>
<evidence type="ECO:0000256" key="4">
    <source>
        <dbReference type="ARBA" id="ARBA00022598"/>
    </source>
</evidence>
<evidence type="ECO:0000256" key="7">
    <source>
        <dbReference type="ARBA" id="ARBA00022840"/>
    </source>
</evidence>
<dbReference type="Gene3D" id="3.40.1190.10">
    <property type="entry name" value="Mur-like, catalytic domain"/>
    <property type="match status" value="1"/>
</dbReference>
<evidence type="ECO:0000256" key="9">
    <source>
        <dbReference type="ARBA" id="ARBA00022984"/>
    </source>
</evidence>
<dbReference type="Proteomes" id="UP000278746">
    <property type="component" value="Unassembled WGS sequence"/>
</dbReference>
<comment type="similarity">
    <text evidence="2">Belongs to the MurCDEF family. MurE subfamily.</text>
</comment>
<dbReference type="InterPro" id="IPR013221">
    <property type="entry name" value="Mur_ligase_cen"/>
</dbReference>
<evidence type="ECO:0000256" key="5">
    <source>
        <dbReference type="ARBA" id="ARBA00022618"/>
    </source>
</evidence>
<evidence type="ECO:0000259" key="15">
    <source>
        <dbReference type="Pfam" id="PF08245"/>
    </source>
</evidence>
<dbReference type="GO" id="GO:0008360">
    <property type="term" value="P:regulation of cell shape"/>
    <property type="evidence" value="ECO:0007669"/>
    <property type="project" value="UniProtKB-KW"/>
</dbReference>
<dbReference type="InterPro" id="IPR005761">
    <property type="entry name" value="UDP-N-AcMur-Glu-dNH2Pim_ligase"/>
</dbReference>
<evidence type="ECO:0000256" key="10">
    <source>
        <dbReference type="ARBA" id="ARBA00023306"/>
    </source>
</evidence>
<comment type="pathway">
    <text evidence="1 12">Cell wall biogenesis; peptidoglycan biosynthesis.</text>
</comment>
<dbReference type="InterPro" id="IPR000713">
    <property type="entry name" value="Mur_ligase_N"/>
</dbReference>
<dbReference type="GO" id="GO:0008765">
    <property type="term" value="F:UDP-N-acetylmuramoylalanyl-D-glutamate-2,6-diaminopimelate ligase activity"/>
    <property type="evidence" value="ECO:0007669"/>
    <property type="project" value="UniProtKB-EC"/>
</dbReference>
<keyword evidence="8 12" id="KW-0133">Cell shape</keyword>
<evidence type="ECO:0000259" key="14">
    <source>
        <dbReference type="Pfam" id="PF02875"/>
    </source>
</evidence>
<organism evidence="16 17">
    <name type="scientific">Alteribacter keqinensis</name>
    <dbReference type="NCBI Taxonomy" id="2483800"/>
    <lineage>
        <taxon>Bacteria</taxon>
        <taxon>Bacillati</taxon>
        <taxon>Bacillota</taxon>
        <taxon>Bacilli</taxon>
        <taxon>Bacillales</taxon>
        <taxon>Bacillaceae</taxon>
        <taxon>Alteribacter</taxon>
    </lineage>
</organism>
<feature type="domain" description="Mur ligase N-terminal catalytic" evidence="13">
    <location>
        <begin position="26"/>
        <end position="72"/>
    </location>
</feature>
<dbReference type="NCBIfam" id="TIGR01085">
    <property type="entry name" value="murE"/>
    <property type="match status" value="1"/>
</dbReference>
<sequence>MSMLISFQHKHPLIKKYWGLSETSFTSITYDSRKVEPGTAFFCIIGTKTDGHRYINQACRSGASIIIGTDTVLLEKAVQLFPGTTFVQVTDAKSFMSYLSIVLYDHADEKVKTIAVTGTNGKTTVSSFVRNLLLKSGIPTGLIGTNGVWDDRIRRNFNHTTHTTPEAPDLQYIFHRFYKEGLQAVSLEVTSIAIEQKRVAGVIFDVGIHTNLTPEHLDFHGSYDAYKQSKLKLFRQVKKAVVNADDGEMGRDIKAMFKGPLLTYGIYTKGDVFAENMETTSAGTAMDLTILGKRFPVLVPIFGDYNISNFLASLCACLHLSIPIPILLEGLQTLSLPEGRFQIEDKLSNYKIIMDFAHSPDALDKVITAAKQLDHKKLIVLVTGAGGGDPAQWPKMGETVEGKADHIVVSVDHPDQLDRRDIVSGVLNGFQDPIHPSVNTALDREKGVHKALSFADKGDIVLLTGIGFVGHQFVNGREVPYSETETLQRYFNENELLPE</sequence>
<keyword evidence="4 16" id="KW-0436">Ligase</keyword>
<keyword evidence="17" id="KW-1185">Reference proteome</keyword>
<name>A0A3M7TSQ0_9BACI</name>
<dbReference type="GO" id="GO:0005524">
    <property type="term" value="F:ATP binding"/>
    <property type="evidence" value="ECO:0007669"/>
    <property type="project" value="UniProtKB-KW"/>
</dbReference>